<dbReference type="InterPro" id="IPR029058">
    <property type="entry name" value="AB_hydrolase_fold"/>
</dbReference>
<dbReference type="NCBIfam" id="NF007758">
    <property type="entry name" value="PRK10439.1"/>
    <property type="match status" value="1"/>
</dbReference>
<dbReference type="OrthoDB" id="9775130at2"/>
<dbReference type="GO" id="GO:0005737">
    <property type="term" value="C:cytoplasm"/>
    <property type="evidence" value="ECO:0007669"/>
    <property type="project" value="UniProtKB-SubCell"/>
</dbReference>
<dbReference type="Proteomes" id="UP000190037">
    <property type="component" value="Unassembled WGS sequence"/>
</dbReference>
<keyword evidence="2" id="KW-0963">Cytoplasm</keyword>
<evidence type="ECO:0000256" key="1">
    <source>
        <dbReference type="ARBA" id="ARBA00004496"/>
    </source>
</evidence>
<gene>
    <name evidence="7" type="ORF">B4N89_25955</name>
</gene>
<evidence type="ECO:0000256" key="2">
    <source>
        <dbReference type="ARBA" id="ARBA00022490"/>
    </source>
</evidence>
<sequence>MDTPILHALSRAVDAGRADACAEFWARVEAVGAPLVEPDPDDPGQRLVTFVWRDDPAGPAGDVLALLHTFTDRDRHAGDLTPHLLRRVPGTDVRAITHRLPAGLRASYQFFVGTGSRAETLRTDRAAWLGVLDAAVPDPYNSAPTLAARDGRNPSSVLALPDAPAQPWARRRPGIPRGPREDTTVDGRRVSVLLPPAMGQQPCRVVVLLDGEVWGSVLAVGDTFDNLHADGRIPPTVALLVDTMGRERRMADLTCSEPFVDWLADVLLPWAGERYGVSTDPAHTVLAGQSAGGLTAAFGAFHRPDRFGNALSQSGSFWWPDPDESNDGPEWLTRRFAATERLPIRFHLEVGLLEWMLVAENRRLRDVLRKRGYPLTYTEFDGGHDYACWRGGLAVGLVGLLSAGG</sequence>
<dbReference type="Gene3D" id="3.40.50.1820">
    <property type="entry name" value="alpha/beta hydrolase"/>
    <property type="match status" value="1"/>
</dbReference>
<dbReference type="PANTHER" id="PTHR48098">
    <property type="entry name" value="ENTEROCHELIN ESTERASE-RELATED"/>
    <property type="match status" value="1"/>
</dbReference>
<feature type="region of interest" description="Disordered" evidence="5">
    <location>
        <begin position="163"/>
        <end position="183"/>
    </location>
</feature>
<feature type="domain" description="Enterochelin esterase N-terminal" evidence="6">
    <location>
        <begin position="48"/>
        <end position="168"/>
    </location>
</feature>
<dbReference type="RefSeq" id="WP_078979635.1">
    <property type="nucleotide sequence ID" value="NZ_MWQN01000001.1"/>
</dbReference>
<evidence type="ECO:0000313" key="8">
    <source>
        <dbReference type="Proteomes" id="UP000190037"/>
    </source>
</evidence>
<dbReference type="GO" id="GO:0005506">
    <property type="term" value="F:iron ion binding"/>
    <property type="evidence" value="ECO:0007669"/>
    <property type="project" value="InterPro"/>
</dbReference>
<keyword evidence="3" id="KW-0378">Hydrolase</keyword>
<dbReference type="Gene3D" id="2.60.40.10">
    <property type="entry name" value="Immunoglobulins"/>
    <property type="match status" value="1"/>
</dbReference>
<protein>
    <submittedName>
        <fullName evidence="7">Enterochelin esterase</fullName>
    </submittedName>
</protein>
<name>A0A1T3P8A4_9ACTN</name>
<evidence type="ECO:0000256" key="5">
    <source>
        <dbReference type="SAM" id="MobiDB-lite"/>
    </source>
</evidence>
<proteinExistence type="inferred from homology"/>
<evidence type="ECO:0000256" key="3">
    <source>
        <dbReference type="ARBA" id="ARBA00022801"/>
    </source>
</evidence>
<evidence type="ECO:0000313" key="7">
    <source>
        <dbReference type="EMBL" id="OPC85308.1"/>
    </source>
</evidence>
<dbReference type="InterPro" id="IPR013783">
    <property type="entry name" value="Ig-like_fold"/>
</dbReference>
<dbReference type="SUPFAM" id="SSF53474">
    <property type="entry name" value="alpha/beta-Hydrolases"/>
    <property type="match status" value="1"/>
</dbReference>
<dbReference type="STRING" id="159449.B4N89_25955"/>
<dbReference type="InterPro" id="IPR021764">
    <property type="entry name" value="Enterochelin_esterase_N"/>
</dbReference>
<comment type="caution">
    <text evidence="7">The sequence shown here is derived from an EMBL/GenBank/DDBJ whole genome shotgun (WGS) entry which is preliminary data.</text>
</comment>
<dbReference type="Pfam" id="PF00756">
    <property type="entry name" value="Esterase"/>
    <property type="match status" value="1"/>
</dbReference>
<dbReference type="InterPro" id="IPR000801">
    <property type="entry name" value="Esterase-like"/>
</dbReference>
<dbReference type="AlphaFoldDB" id="A0A1T3P8A4"/>
<reference evidence="7 8" key="1">
    <citation type="submission" date="2017-03" db="EMBL/GenBank/DDBJ databases">
        <title>Draft genome sequence of Streptomyces scabrisporus NF3, endophyte isolated from Amphipterygium adstringens.</title>
        <authorList>
            <person name="Vazquez M."/>
            <person name="Ceapa C.D."/>
            <person name="Rodriguez Luna D."/>
            <person name="Sanchez Esquivel S."/>
        </authorList>
    </citation>
    <scope>NUCLEOTIDE SEQUENCE [LARGE SCALE GENOMIC DNA]</scope>
    <source>
        <strain evidence="7 8">NF3</strain>
    </source>
</reference>
<comment type="subcellular location">
    <subcellularLocation>
        <location evidence="1">Cytoplasm</location>
    </subcellularLocation>
</comment>
<dbReference type="Pfam" id="PF11806">
    <property type="entry name" value="Enterochelin_N"/>
    <property type="match status" value="1"/>
</dbReference>
<evidence type="ECO:0000256" key="4">
    <source>
        <dbReference type="ARBA" id="ARBA00024201"/>
    </source>
</evidence>
<dbReference type="GO" id="GO:0006826">
    <property type="term" value="P:iron ion transport"/>
    <property type="evidence" value="ECO:0007669"/>
    <property type="project" value="InterPro"/>
</dbReference>
<comment type="similarity">
    <text evidence="4">Belongs to the Fes family.</text>
</comment>
<dbReference type="InterPro" id="IPR050583">
    <property type="entry name" value="Mycobacterial_A85_antigen"/>
</dbReference>
<dbReference type="EMBL" id="MWQN01000001">
    <property type="protein sequence ID" value="OPC85308.1"/>
    <property type="molecule type" value="Genomic_DNA"/>
</dbReference>
<keyword evidence="8" id="KW-1185">Reference proteome</keyword>
<dbReference type="GO" id="GO:0008849">
    <property type="term" value="F:enterochelin esterase activity"/>
    <property type="evidence" value="ECO:0007669"/>
    <property type="project" value="InterPro"/>
</dbReference>
<organism evidence="7 8">
    <name type="scientific">Embleya scabrispora</name>
    <dbReference type="NCBI Taxonomy" id="159449"/>
    <lineage>
        <taxon>Bacteria</taxon>
        <taxon>Bacillati</taxon>
        <taxon>Actinomycetota</taxon>
        <taxon>Actinomycetes</taxon>
        <taxon>Kitasatosporales</taxon>
        <taxon>Streptomycetaceae</taxon>
        <taxon>Embleya</taxon>
    </lineage>
</organism>
<dbReference type="GO" id="GO:0005975">
    <property type="term" value="P:carbohydrate metabolic process"/>
    <property type="evidence" value="ECO:0007669"/>
    <property type="project" value="UniProtKB-ARBA"/>
</dbReference>
<dbReference type="InterPro" id="IPR014756">
    <property type="entry name" value="Ig_E-set"/>
</dbReference>
<evidence type="ECO:0000259" key="6">
    <source>
        <dbReference type="Pfam" id="PF11806"/>
    </source>
</evidence>
<dbReference type="SUPFAM" id="SSF81296">
    <property type="entry name" value="E set domains"/>
    <property type="match status" value="1"/>
</dbReference>
<dbReference type="PANTHER" id="PTHR48098:SF3">
    <property type="entry name" value="IRON(III) ENTEROBACTIN ESTERASE"/>
    <property type="match status" value="1"/>
</dbReference>
<accession>A0A1T3P8A4</accession>